<dbReference type="SUPFAM" id="SSF49503">
    <property type="entry name" value="Cupredoxins"/>
    <property type="match status" value="1"/>
</dbReference>
<feature type="region of interest" description="Disordered" evidence="1">
    <location>
        <begin position="71"/>
        <end position="94"/>
    </location>
</feature>
<sequence length="129" mass="14247">MMSLAACRRGGQAGVTTVTVELGEYYIKVDKAEVPAGKVRFVAKNVGQMEHELIVLRTDLPADRLPYNEAEQKAEEEQAGEVLGEIEPEDLPPGKTAEMTLDLTAGHYVLLCNIPTHYKQGMHLDLRAR</sequence>
<proteinExistence type="predicted"/>
<dbReference type="Proteomes" id="UP000000447">
    <property type="component" value="Chromosome"/>
</dbReference>
<gene>
    <name evidence="3" type="ordered locus">trd_0602</name>
</gene>
<evidence type="ECO:0000313" key="3">
    <source>
        <dbReference type="EMBL" id="ACM04620.1"/>
    </source>
</evidence>
<keyword evidence="4" id="KW-1185">Reference proteome</keyword>
<dbReference type="HOGENOM" id="CLU_133755_0_0_0"/>
<feature type="domain" description="Sulfocyanin-like C-terminal" evidence="2">
    <location>
        <begin position="34"/>
        <end position="126"/>
    </location>
</feature>
<reference evidence="3 4" key="1">
    <citation type="journal article" date="2009" name="PLoS ONE">
        <title>Complete genome sequence of the aerobic CO-oxidizing thermophile Thermomicrobium roseum.</title>
        <authorList>
            <person name="Wu D."/>
            <person name="Raymond J."/>
            <person name="Wu M."/>
            <person name="Chatterji S."/>
            <person name="Ren Q."/>
            <person name="Graham J.E."/>
            <person name="Bryant D.A."/>
            <person name="Robb F."/>
            <person name="Colman A."/>
            <person name="Tallon L.J."/>
            <person name="Badger J.H."/>
            <person name="Madupu R."/>
            <person name="Ward N.L."/>
            <person name="Eisen J.A."/>
        </authorList>
    </citation>
    <scope>NUCLEOTIDE SEQUENCE [LARGE SCALE GENOMIC DNA]</scope>
    <source>
        <strain evidence="4">ATCC 27502 / DSM 5159 / P-2</strain>
    </source>
</reference>
<name>B9KYQ2_THERP</name>
<evidence type="ECO:0000313" key="4">
    <source>
        <dbReference type="Proteomes" id="UP000000447"/>
    </source>
</evidence>
<protein>
    <recommendedName>
        <fullName evidence="2">Sulfocyanin-like C-terminal domain-containing protein</fullName>
    </recommendedName>
</protein>
<dbReference type="EMBL" id="CP001275">
    <property type="protein sequence ID" value="ACM04620.1"/>
    <property type="molecule type" value="Genomic_DNA"/>
</dbReference>
<dbReference type="Pfam" id="PF06525">
    <property type="entry name" value="SoxE"/>
    <property type="match status" value="1"/>
</dbReference>
<dbReference type="InterPro" id="IPR049544">
    <property type="entry name" value="SoxE-like_C"/>
</dbReference>
<dbReference type="eggNOG" id="COG4454">
    <property type="taxonomic scope" value="Bacteria"/>
</dbReference>
<dbReference type="KEGG" id="tro:trd_0602"/>
<evidence type="ECO:0000256" key="1">
    <source>
        <dbReference type="SAM" id="MobiDB-lite"/>
    </source>
</evidence>
<accession>B9KYQ2</accession>
<organism evidence="3 4">
    <name type="scientific">Thermomicrobium roseum (strain ATCC 27502 / DSM 5159 / P-2)</name>
    <dbReference type="NCBI Taxonomy" id="309801"/>
    <lineage>
        <taxon>Bacteria</taxon>
        <taxon>Pseudomonadati</taxon>
        <taxon>Thermomicrobiota</taxon>
        <taxon>Thermomicrobia</taxon>
        <taxon>Thermomicrobiales</taxon>
        <taxon>Thermomicrobiaceae</taxon>
        <taxon>Thermomicrobium</taxon>
    </lineage>
</organism>
<dbReference type="Gene3D" id="2.60.40.420">
    <property type="entry name" value="Cupredoxins - blue copper proteins"/>
    <property type="match status" value="1"/>
</dbReference>
<evidence type="ECO:0000259" key="2">
    <source>
        <dbReference type="Pfam" id="PF06525"/>
    </source>
</evidence>
<dbReference type="AlphaFoldDB" id="B9KYQ2"/>
<dbReference type="InterPro" id="IPR008972">
    <property type="entry name" value="Cupredoxin"/>
</dbReference>